<evidence type="ECO:0000313" key="23">
    <source>
        <dbReference type="Proteomes" id="UP001454036"/>
    </source>
</evidence>
<evidence type="ECO:0000256" key="1">
    <source>
        <dbReference type="ARBA" id="ARBA00004479"/>
    </source>
</evidence>
<name>A0AAV3NT76_LITER</name>
<dbReference type="PROSITE" id="PS00108">
    <property type="entry name" value="PROTEIN_KINASE_ST"/>
    <property type="match status" value="1"/>
</dbReference>
<comment type="caution">
    <text evidence="22">The sequence shown here is derived from an EMBL/GenBank/DDBJ whole genome shotgun (WGS) entry which is preliminary data.</text>
</comment>
<evidence type="ECO:0000313" key="22">
    <source>
        <dbReference type="EMBL" id="GAA0142599.1"/>
    </source>
</evidence>
<reference evidence="22 23" key="1">
    <citation type="submission" date="2024-01" db="EMBL/GenBank/DDBJ databases">
        <title>The complete chloroplast genome sequence of Lithospermum erythrorhizon: insights into the phylogenetic relationship among Boraginaceae species and the maternal lineages of purple gromwells.</title>
        <authorList>
            <person name="Okada T."/>
            <person name="Watanabe K."/>
        </authorList>
    </citation>
    <scope>NUCLEOTIDE SEQUENCE [LARGE SCALE GENOMIC DNA]</scope>
</reference>
<keyword evidence="7 17" id="KW-0547">Nucleotide-binding</keyword>
<dbReference type="Pfam" id="PF00954">
    <property type="entry name" value="S_locus_glycop"/>
    <property type="match status" value="1"/>
</dbReference>
<dbReference type="FunFam" id="1.10.510.10:FF:000537">
    <property type="entry name" value="Putative receptor-like protein kinase"/>
    <property type="match status" value="1"/>
</dbReference>
<dbReference type="GO" id="GO:0004674">
    <property type="term" value="F:protein serine/threonine kinase activity"/>
    <property type="evidence" value="ECO:0007669"/>
    <property type="project" value="UniProtKB-KW"/>
</dbReference>
<keyword evidence="23" id="KW-1185">Reference proteome</keyword>
<accession>A0AAV3NT76</accession>
<keyword evidence="12" id="KW-1015">Disulfide bond</keyword>
<keyword evidence="11" id="KW-0472">Membrane</keyword>
<comment type="subcellular location">
    <subcellularLocation>
        <location evidence="1">Membrane</location>
        <topology evidence="1">Single-pass type I membrane protein</topology>
    </subcellularLocation>
</comment>
<feature type="domain" description="Bulb-type lectin" evidence="20">
    <location>
        <begin position="51"/>
        <end position="175"/>
    </location>
</feature>
<dbReference type="SMART" id="SM00220">
    <property type="entry name" value="S_TKc"/>
    <property type="match status" value="1"/>
</dbReference>
<dbReference type="Pfam" id="PF00069">
    <property type="entry name" value="Pkinase"/>
    <property type="match status" value="1"/>
</dbReference>
<evidence type="ECO:0000256" key="15">
    <source>
        <dbReference type="ARBA" id="ARBA00047899"/>
    </source>
</evidence>
<dbReference type="SUPFAM" id="SSF51110">
    <property type="entry name" value="alpha-D-mannose-specific plant lectins"/>
    <property type="match status" value="1"/>
</dbReference>
<evidence type="ECO:0000256" key="7">
    <source>
        <dbReference type="ARBA" id="ARBA00022741"/>
    </source>
</evidence>
<dbReference type="CDD" id="cd14066">
    <property type="entry name" value="STKc_IRAK"/>
    <property type="match status" value="1"/>
</dbReference>
<keyword evidence="3" id="KW-0245">EGF-like domain</keyword>
<keyword evidence="8 17" id="KW-0418">Kinase</keyword>
<keyword evidence="2 17" id="KW-0723">Serine/threonine-protein kinase</keyword>
<comment type="similarity">
    <text evidence="17">Belongs to the protein kinase superfamily. Ser/Thr protein kinase family.</text>
</comment>
<dbReference type="InterPro" id="IPR036426">
    <property type="entry name" value="Bulb-type_lectin_dom_sf"/>
</dbReference>
<dbReference type="InterPro" id="IPR000858">
    <property type="entry name" value="S_locus_glycoprot_dom"/>
</dbReference>
<dbReference type="PROSITE" id="PS50948">
    <property type="entry name" value="PAN"/>
    <property type="match status" value="1"/>
</dbReference>
<keyword evidence="13" id="KW-0675">Receptor</keyword>
<evidence type="ECO:0000256" key="14">
    <source>
        <dbReference type="ARBA" id="ARBA00023180"/>
    </source>
</evidence>
<dbReference type="PANTHER" id="PTHR47974">
    <property type="entry name" value="OS07G0415500 PROTEIN"/>
    <property type="match status" value="1"/>
</dbReference>
<evidence type="ECO:0000256" key="8">
    <source>
        <dbReference type="ARBA" id="ARBA00022777"/>
    </source>
</evidence>
<feature type="domain" description="Protein kinase" evidence="19">
    <location>
        <begin position="538"/>
        <end position="814"/>
    </location>
</feature>
<dbReference type="InterPro" id="IPR011009">
    <property type="entry name" value="Kinase-like_dom_sf"/>
</dbReference>
<comment type="catalytic activity">
    <reaction evidence="16 17">
        <text>L-seryl-[protein] + ATP = O-phospho-L-seryl-[protein] + ADP + H(+)</text>
        <dbReference type="Rhea" id="RHEA:17989"/>
        <dbReference type="Rhea" id="RHEA-COMP:9863"/>
        <dbReference type="Rhea" id="RHEA-COMP:11604"/>
        <dbReference type="ChEBI" id="CHEBI:15378"/>
        <dbReference type="ChEBI" id="CHEBI:29999"/>
        <dbReference type="ChEBI" id="CHEBI:30616"/>
        <dbReference type="ChEBI" id="CHEBI:83421"/>
        <dbReference type="ChEBI" id="CHEBI:456216"/>
        <dbReference type="EC" id="2.7.11.1"/>
    </reaction>
</comment>
<dbReference type="FunFam" id="3.30.200.20:FF:000059">
    <property type="entry name" value="S-receptor-like serine/threonine-protein kinase"/>
    <property type="match status" value="1"/>
</dbReference>
<dbReference type="PIRSF" id="PIRSF000641">
    <property type="entry name" value="SRK"/>
    <property type="match status" value="1"/>
</dbReference>
<evidence type="ECO:0000256" key="9">
    <source>
        <dbReference type="ARBA" id="ARBA00022840"/>
    </source>
</evidence>
<evidence type="ECO:0000256" key="11">
    <source>
        <dbReference type="ARBA" id="ARBA00023136"/>
    </source>
</evidence>
<evidence type="ECO:0000256" key="5">
    <source>
        <dbReference type="ARBA" id="ARBA00022692"/>
    </source>
</evidence>
<dbReference type="InterPro" id="IPR000719">
    <property type="entry name" value="Prot_kinase_dom"/>
</dbReference>
<dbReference type="PANTHER" id="PTHR47974:SF3">
    <property type="entry name" value="RECEPTOR-LIKE SERINE_THREONINE-PROTEIN KINASE"/>
    <property type="match status" value="1"/>
</dbReference>
<evidence type="ECO:0000259" key="21">
    <source>
        <dbReference type="PROSITE" id="PS50948"/>
    </source>
</evidence>
<keyword evidence="14" id="KW-0325">Glycoprotein</keyword>
<dbReference type="InterPro" id="IPR008271">
    <property type="entry name" value="Ser/Thr_kinase_AS"/>
</dbReference>
<feature type="domain" description="Apple" evidence="21">
    <location>
        <begin position="359"/>
        <end position="439"/>
    </location>
</feature>
<dbReference type="SMART" id="SM00108">
    <property type="entry name" value="B_lectin"/>
    <property type="match status" value="1"/>
</dbReference>
<dbReference type="GO" id="GO:0016020">
    <property type="term" value="C:membrane"/>
    <property type="evidence" value="ECO:0007669"/>
    <property type="project" value="UniProtKB-SubCell"/>
</dbReference>
<keyword evidence="10" id="KW-1133">Transmembrane helix</keyword>
<comment type="catalytic activity">
    <reaction evidence="15 17">
        <text>L-threonyl-[protein] + ATP = O-phospho-L-threonyl-[protein] + ADP + H(+)</text>
        <dbReference type="Rhea" id="RHEA:46608"/>
        <dbReference type="Rhea" id="RHEA-COMP:11060"/>
        <dbReference type="Rhea" id="RHEA-COMP:11605"/>
        <dbReference type="ChEBI" id="CHEBI:15378"/>
        <dbReference type="ChEBI" id="CHEBI:30013"/>
        <dbReference type="ChEBI" id="CHEBI:30616"/>
        <dbReference type="ChEBI" id="CHEBI:61977"/>
        <dbReference type="ChEBI" id="CHEBI:456216"/>
        <dbReference type="EC" id="2.7.11.1"/>
    </reaction>
</comment>
<evidence type="ECO:0000256" key="13">
    <source>
        <dbReference type="ARBA" id="ARBA00023170"/>
    </source>
</evidence>
<dbReference type="GO" id="GO:0005524">
    <property type="term" value="F:ATP binding"/>
    <property type="evidence" value="ECO:0007669"/>
    <property type="project" value="UniProtKB-UniRule"/>
</dbReference>
<dbReference type="InterPro" id="IPR001480">
    <property type="entry name" value="Bulb-type_lectin_dom"/>
</dbReference>
<dbReference type="InterPro" id="IPR024171">
    <property type="entry name" value="SRK-like_kinase"/>
</dbReference>
<dbReference type="InterPro" id="IPR017441">
    <property type="entry name" value="Protein_kinase_ATP_BS"/>
</dbReference>
<organism evidence="22 23">
    <name type="scientific">Lithospermum erythrorhizon</name>
    <name type="common">Purple gromwell</name>
    <name type="synonym">Lithospermum officinale var. erythrorhizon</name>
    <dbReference type="NCBI Taxonomy" id="34254"/>
    <lineage>
        <taxon>Eukaryota</taxon>
        <taxon>Viridiplantae</taxon>
        <taxon>Streptophyta</taxon>
        <taxon>Embryophyta</taxon>
        <taxon>Tracheophyta</taxon>
        <taxon>Spermatophyta</taxon>
        <taxon>Magnoliopsida</taxon>
        <taxon>eudicotyledons</taxon>
        <taxon>Gunneridae</taxon>
        <taxon>Pentapetalae</taxon>
        <taxon>asterids</taxon>
        <taxon>lamiids</taxon>
        <taxon>Boraginales</taxon>
        <taxon>Boraginaceae</taxon>
        <taxon>Boraginoideae</taxon>
        <taxon>Lithospermeae</taxon>
        <taxon>Lithospermum</taxon>
    </lineage>
</organism>
<dbReference type="CDD" id="cd01098">
    <property type="entry name" value="PAN_AP_plant"/>
    <property type="match status" value="1"/>
</dbReference>
<dbReference type="Gene3D" id="1.10.510.10">
    <property type="entry name" value="Transferase(Phosphotransferase) domain 1"/>
    <property type="match status" value="1"/>
</dbReference>
<proteinExistence type="inferred from homology"/>
<keyword evidence="4 17" id="KW-0808">Transferase</keyword>
<gene>
    <name evidence="22" type="ORF">LIER_35601</name>
</gene>
<evidence type="ECO:0000256" key="12">
    <source>
        <dbReference type="ARBA" id="ARBA00023157"/>
    </source>
</evidence>
<evidence type="ECO:0000259" key="19">
    <source>
        <dbReference type="PROSITE" id="PS50011"/>
    </source>
</evidence>
<dbReference type="EC" id="2.7.11.1" evidence="17"/>
<dbReference type="Gene3D" id="3.30.200.20">
    <property type="entry name" value="Phosphorylase Kinase, domain 1"/>
    <property type="match status" value="1"/>
</dbReference>
<dbReference type="PROSITE" id="PS50011">
    <property type="entry name" value="PROTEIN_KINASE_DOM"/>
    <property type="match status" value="1"/>
</dbReference>
<evidence type="ECO:0000256" key="4">
    <source>
        <dbReference type="ARBA" id="ARBA00022679"/>
    </source>
</evidence>
<dbReference type="Pfam" id="PF01453">
    <property type="entry name" value="B_lectin"/>
    <property type="match status" value="1"/>
</dbReference>
<dbReference type="EMBL" id="BAABME010015712">
    <property type="protein sequence ID" value="GAA0142599.1"/>
    <property type="molecule type" value="Genomic_DNA"/>
</dbReference>
<evidence type="ECO:0000256" key="6">
    <source>
        <dbReference type="ARBA" id="ARBA00022729"/>
    </source>
</evidence>
<evidence type="ECO:0000256" key="10">
    <source>
        <dbReference type="ARBA" id="ARBA00022989"/>
    </source>
</evidence>
<sequence>MQVINVGIILSEHIYSQQPTFYCNYCTMKCHVFSLLLSLLLSSQLCFSSNILTLNQGSSLVQSRNDQISSENGVFTAGFYSVGPNAYCFSIWFTQQLVNQETIIVWMANRDYPVNGKDTHISLTESGELILNDAGQQIIWRTNTESDSPVSLQLNNNGNLVVQTPDGDVIWQSFDSPTNTLLPGQFLTRNTKLVSSRSGTNHSSGYYKLFFDNDNVLRLLYDGPDITSVFWPAPWLVTWDSGRSAFNNSKLAVLDSAGFFLSSDTFNFRTSDYGAMNYRRLVLDVDGNARVYSLDPAVGRWSVTWQAIVPTCRTHGICGANSLCNEAFDDRKCSCLPGYKVKDQADWSLGCEPDFEVSCNDNVEDDVSEFLQLPHVEFYGYDVGYFQNYSYSACAKLCLEKCNCKGFQYVFGKNPGVYGCLPKFLLFNGRRADDFQNPTYIRLPKANITSYKEGNFGLHCERDNVIALERSYHKHNEQKWVKPLIWATSALGVVELICVLIFLYKTKVRSNGATIRRYIEVATGFERFTYVQLKKATNNFNDEIGRGGGGIVYKGMLPDNRVVAVKCLKLPNQGEAEFLTEVSTIGKLNHMNVIDLWGYCAEGKHRMLVYEYMQHGSLAKNLYSDELDWEKRYEIAVGTAKGLAYLHDECLEWVLHCDVKPQNILLDSIYRPKVADFGVSRLINRDGKDDSKFSQIRGTRGYMAPEWVSHFPITSKVDVYSYGIVVLELVTGKNPSGSFGGSNYMDSKSLIIWVKEKMQEADESILWIHDMIDPDLNDDFDIYKMGVLIKVAMQCVEENIDARPTMNQVVDILLSHNNDETAISDSLY</sequence>
<dbReference type="PROSITE" id="PS50927">
    <property type="entry name" value="BULB_LECTIN"/>
    <property type="match status" value="1"/>
</dbReference>
<evidence type="ECO:0000256" key="3">
    <source>
        <dbReference type="ARBA" id="ARBA00022536"/>
    </source>
</evidence>
<dbReference type="Proteomes" id="UP001454036">
    <property type="component" value="Unassembled WGS sequence"/>
</dbReference>
<evidence type="ECO:0000259" key="20">
    <source>
        <dbReference type="PROSITE" id="PS50927"/>
    </source>
</evidence>
<dbReference type="AlphaFoldDB" id="A0AAV3NT76"/>
<dbReference type="Gene3D" id="2.90.10.10">
    <property type="entry name" value="Bulb-type lectin domain"/>
    <property type="match status" value="2"/>
</dbReference>
<evidence type="ECO:0000256" key="18">
    <source>
        <dbReference type="PROSITE-ProRule" id="PRU10141"/>
    </source>
</evidence>
<keyword evidence="6" id="KW-0732">Signal</keyword>
<dbReference type="SUPFAM" id="SSF56112">
    <property type="entry name" value="Protein kinase-like (PK-like)"/>
    <property type="match status" value="1"/>
</dbReference>
<keyword evidence="9 17" id="KW-0067">ATP-binding</keyword>
<evidence type="ECO:0000256" key="2">
    <source>
        <dbReference type="ARBA" id="ARBA00022527"/>
    </source>
</evidence>
<dbReference type="GO" id="GO:0048544">
    <property type="term" value="P:recognition of pollen"/>
    <property type="evidence" value="ECO:0007669"/>
    <property type="project" value="InterPro"/>
</dbReference>
<dbReference type="CDD" id="cd00028">
    <property type="entry name" value="B_lectin"/>
    <property type="match status" value="1"/>
</dbReference>
<protein>
    <recommendedName>
        <fullName evidence="17">Receptor-like serine/threonine-protein kinase</fullName>
        <ecNumber evidence="17">2.7.11.1</ecNumber>
    </recommendedName>
</protein>
<evidence type="ECO:0000256" key="16">
    <source>
        <dbReference type="ARBA" id="ARBA00048679"/>
    </source>
</evidence>
<dbReference type="PROSITE" id="PS00107">
    <property type="entry name" value="PROTEIN_KINASE_ATP"/>
    <property type="match status" value="1"/>
</dbReference>
<feature type="binding site" evidence="18">
    <location>
        <position position="566"/>
    </location>
    <ligand>
        <name>ATP</name>
        <dbReference type="ChEBI" id="CHEBI:30616"/>
    </ligand>
</feature>
<evidence type="ECO:0000256" key="17">
    <source>
        <dbReference type="PIRNR" id="PIRNR000641"/>
    </source>
</evidence>
<keyword evidence="5" id="KW-0812">Transmembrane</keyword>
<dbReference type="InterPro" id="IPR003609">
    <property type="entry name" value="Pan_app"/>
</dbReference>